<keyword evidence="4" id="KW-0238">DNA-binding</keyword>
<reference evidence="7 8" key="1">
    <citation type="journal article" date="2023" name="Arcadia Sci">
        <title>De novo assembly of a long-read Amblyomma americanum tick genome.</title>
        <authorList>
            <person name="Chou S."/>
            <person name="Poskanzer K.E."/>
            <person name="Rollins M."/>
            <person name="Thuy-Boun P.S."/>
        </authorList>
    </citation>
    <scope>NUCLEOTIDE SEQUENCE [LARGE SCALE GENOMIC DNA]</scope>
    <source>
        <strain evidence="7">F_SG_1</strain>
        <tissue evidence="7">Salivary glands</tissue>
    </source>
</reference>
<keyword evidence="1" id="KW-0479">Metal-binding</keyword>
<evidence type="ECO:0000256" key="3">
    <source>
        <dbReference type="ARBA" id="ARBA00022833"/>
    </source>
</evidence>
<name>A0AAQ4EBS7_AMBAM</name>
<feature type="compositionally biased region" description="Basic and acidic residues" evidence="5">
    <location>
        <begin position="71"/>
        <end position="80"/>
    </location>
</feature>
<evidence type="ECO:0000256" key="2">
    <source>
        <dbReference type="ARBA" id="ARBA00022771"/>
    </source>
</evidence>
<feature type="region of interest" description="Disordered" evidence="5">
    <location>
        <begin position="71"/>
        <end position="95"/>
    </location>
</feature>
<feature type="domain" description="THAP-type" evidence="6">
    <location>
        <begin position="31"/>
        <end position="63"/>
    </location>
</feature>
<dbReference type="Proteomes" id="UP001321473">
    <property type="component" value="Unassembled WGS sequence"/>
</dbReference>
<keyword evidence="8" id="KW-1185">Reference proteome</keyword>
<dbReference type="EMBL" id="JARKHS020018926">
    <property type="protein sequence ID" value="KAK8772048.1"/>
    <property type="molecule type" value="Genomic_DNA"/>
</dbReference>
<evidence type="ECO:0000259" key="6">
    <source>
        <dbReference type="Pfam" id="PF05485"/>
    </source>
</evidence>
<accession>A0AAQ4EBS7</accession>
<evidence type="ECO:0000313" key="7">
    <source>
        <dbReference type="EMBL" id="KAK8772048.1"/>
    </source>
</evidence>
<evidence type="ECO:0000256" key="1">
    <source>
        <dbReference type="ARBA" id="ARBA00022723"/>
    </source>
</evidence>
<dbReference type="GO" id="GO:0008270">
    <property type="term" value="F:zinc ion binding"/>
    <property type="evidence" value="ECO:0007669"/>
    <property type="project" value="UniProtKB-KW"/>
</dbReference>
<evidence type="ECO:0000313" key="8">
    <source>
        <dbReference type="Proteomes" id="UP001321473"/>
    </source>
</evidence>
<dbReference type="Pfam" id="PF05485">
    <property type="entry name" value="THAP"/>
    <property type="match status" value="1"/>
</dbReference>
<proteinExistence type="predicted"/>
<gene>
    <name evidence="7" type="ORF">V5799_024709</name>
</gene>
<dbReference type="AlphaFoldDB" id="A0AAQ4EBS7"/>
<dbReference type="InterPro" id="IPR006612">
    <property type="entry name" value="THAP_Znf"/>
</dbReference>
<comment type="caution">
    <text evidence="7">The sequence shown here is derived from an EMBL/GenBank/DDBJ whole genome shotgun (WGS) entry which is preliminary data.</text>
</comment>
<evidence type="ECO:0000256" key="5">
    <source>
        <dbReference type="SAM" id="MobiDB-lite"/>
    </source>
</evidence>
<evidence type="ECO:0000256" key="4">
    <source>
        <dbReference type="ARBA" id="ARBA00023125"/>
    </source>
</evidence>
<sequence length="95" mass="10440">MVGGCSTFQETQKVGFCGWSRTSVASGNRRTPCVCSAHFEDKSFEQNRAGGWKLKPNAILTVFPFRELAKERRPPRDRSVHVPALLSDDAAAQGS</sequence>
<dbReference type="GO" id="GO:0003677">
    <property type="term" value="F:DNA binding"/>
    <property type="evidence" value="ECO:0007669"/>
    <property type="project" value="UniProtKB-KW"/>
</dbReference>
<organism evidence="7 8">
    <name type="scientific">Amblyomma americanum</name>
    <name type="common">Lone star tick</name>
    <dbReference type="NCBI Taxonomy" id="6943"/>
    <lineage>
        <taxon>Eukaryota</taxon>
        <taxon>Metazoa</taxon>
        <taxon>Ecdysozoa</taxon>
        <taxon>Arthropoda</taxon>
        <taxon>Chelicerata</taxon>
        <taxon>Arachnida</taxon>
        <taxon>Acari</taxon>
        <taxon>Parasitiformes</taxon>
        <taxon>Ixodida</taxon>
        <taxon>Ixodoidea</taxon>
        <taxon>Ixodidae</taxon>
        <taxon>Amblyomminae</taxon>
        <taxon>Amblyomma</taxon>
    </lineage>
</organism>
<protein>
    <recommendedName>
        <fullName evidence="6">THAP-type domain-containing protein</fullName>
    </recommendedName>
</protein>
<keyword evidence="2" id="KW-0863">Zinc-finger</keyword>
<keyword evidence="3" id="KW-0862">Zinc</keyword>